<keyword evidence="3" id="KW-0805">Transcription regulation</keyword>
<dbReference type="InterPro" id="IPR045127">
    <property type="entry name" value="TAF11-like"/>
</dbReference>
<feature type="region of interest" description="Disordered" evidence="6">
    <location>
        <begin position="1"/>
        <end position="190"/>
    </location>
</feature>
<dbReference type="GO" id="GO:0005669">
    <property type="term" value="C:transcription factor TFIID complex"/>
    <property type="evidence" value="ECO:0007669"/>
    <property type="project" value="InterPro"/>
</dbReference>
<evidence type="ECO:0000256" key="1">
    <source>
        <dbReference type="ARBA" id="ARBA00004123"/>
    </source>
</evidence>
<evidence type="ECO:0000256" key="6">
    <source>
        <dbReference type="SAM" id="MobiDB-lite"/>
    </source>
</evidence>
<dbReference type="GO" id="GO:0046982">
    <property type="term" value="F:protein heterodimerization activity"/>
    <property type="evidence" value="ECO:0007669"/>
    <property type="project" value="InterPro"/>
</dbReference>
<dbReference type="GO" id="GO:0016251">
    <property type="term" value="F:RNA polymerase II general transcription initiation factor activity"/>
    <property type="evidence" value="ECO:0007669"/>
    <property type="project" value="TreeGrafter"/>
</dbReference>
<dbReference type="CDD" id="cd08048">
    <property type="entry name" value="HFD_TAF11"/>
    <property type="match status" value="1"/>
</dbReference>
<keyword evidence="5" id="KW-0539">Nucleus</keyword>
<dbReference type="Proteomes" id="UP000433876">
    <property type="component" value="Unassembled WGS sequence"/>
</dbReference>
<feature type="domain" description="TAFII28-like protein" evidence="7">
    <location>
        <begin position="213"/>
        <end position="285"/>
    </location>
</feature>
<feature type="compositionally biased region" description="Basic and acidic residues" evidence="6">
    <location>
        <begin position="351"/>
        <end position="369"/>
    </location>
</feature>
<dbReference type="EMBL" id="NMPR01000068">
    <property type="protein sequence ID" value="KAA8631804.1"/>
    <property type="molecule type" value="Genomic_DNA"/>
</dbReference>
<dbReference type="PANTHER" id="PTHR13218">
    <property type="entry name" value="TRANSCRIPTION INITIATION FACTOR TFIID SUBUNIT 11-RELATED"/>
    <property type="match status" value="1"/>
</dbReference>
<evidence type="ECO:0000256" key="4">
    <source>
        <dbReference type="ARBA" id="ARBA00023163"/>
    </source>
</evidence>
<evidence type="ECO:0000256" key="2">
    <source>
        <dbReference type="ARBA" id="ARBA00009788"/>
    </source>
</evidence>
<reference evidence="8 9" key="1">
    <citation type="submission" date="2017-07" db="EMBL/GenBank/DDBJ databases">
        <title>Genome sequence of the Sordaria macrospora wild type strain R19027.</title>
        <authorList>
            <person name="Nowrousian M."/>
            <person name="Teichert I."/>
            <person name="Kueck U."/>
        </authorList>
    </citation>
    <scope>NUCLEOTIDE SEQUENCE [LARGE SCALE GENOMIC DNA]</scope>
    <source>
        <strain evidence="8 9">R19027</strain>
        <tissue evidence="8">Mycelium</tissue>
    </source>
</reference>
<comment type="similarity">
    <text evidence="2">Belongs to the TAF11 family.</text>
</comment>
<name>A0A8S8ZM97_SORMA</name>
<feature type="region of interest" description="Disordered" evidence="6">
    <location>
        <begin position="286"/>
        <end position="369"/>
    </location>
</feature>
<feature type="compositionally biased region" description="Low complexity" evidence="6">
    <location>
        <begin position="311"/>
        <end position="329"/>
    </location>
</feature>
<proteinExistence type="inferred from homology"/>
<evidence type="ECO:0000259" key="7">
    <source>
        <dbReference type="Pfam" id="PF04719"/>
    </source>
</evidence>
<dbReference type="PANTHER" id="PTHR13218:SF8">
    <property type="entry name" value="TRANSCRIPTION INITIATION FACTOR TFIID SUBUNIT 11"/>
    <property type="match status" value="1"/>
</dbReference>
<organism evidence="8 9">
    <name type="scientific">Sordaria macrospora</name>
    <dbReference type="NCBI Taxonomy" id="5147"/>
    <lineage>
        <taxon>Eukaryota</taxon>
        <taxon>Fungi</taxon>
        <taxon>Dikarya</taxon>
        <taxon>Ascomycota</taxon>
        <taxon>Pezizomycotina</taxon>
        <taxon>Sordariomycetes</taxon>
        <taxon>Sordariomycetidae</taxon>
        <taxon>Sordariales</taxon>
        <taxon>Sordariaceae</taxon>
        <taxon>Sordaria</taxon>
    </lineage>
</organism>
<dbReference type="VEuPathDB" id="FungiDB:SMAC_09144"/>
<dbReference type="AlphaFoldDB" id="A0A8S8ZM97"/>
<dbReference type="Gene3D" id="1.10.20.10">
    <property type="entry name" value="Histone, subunit A"/>
    <property type="match status" value="1"/>
</dbReference>
<evidence type="ECO:0000313" key="9">
    <source>
        <dbReference type="Proteomes" id="UP000433876"/>
    </source>
</evidence>
<keyword evidence="4" id="KW-0804">Transcription</keyword>
<dbReference type="GO" id="GO:0051123">
    <property type="term" value="P:RNA polymerase II preinitiation complex assembly"/>
    <property type="evidence" value="ECO:0007669"/>
    <property type="project" value="InterPro"/>
</dbReference>
<evidence type="ECO:0000313" key="8">
    <source>
        <dbReference type="EMBL" id="KAA8631804.1"/>
    </source>
</evidence>
<dbReference type="SUPFAM" id="SSF47113">
    <property type="entry name" value="Histone-fold"/>
    <property type="match status" value="1"/>
</dbReference>
<dbReference type="Pfam" id="PF04719">
    <property type="entry name" value="TAFII28"/>
    <property type="match status" value="1"/>
</dbReference>
<dbReference type="OMA" id="RRIVNQT"/>
<feature type="compositionally biased region" description="Low complexity" evidence="6">
    <location>
        <begin position="163"/>
        <end position="172"/>
    </location>
</feature>
<dbReference type="InterPro" id="IPR009072">
    <property type="entry name" value="Histone-fold"/>
</dbReference>
<evidence type="ECO:0000256" key="5">
    <source>
        <dbReference type="ARBA" id="ARBA00023242"/>
    </source>
</evidence>
<comment type="caution">
    <text evidence="8">The sequence shown here is derived from an EMBL/GenBank/DDBJ whole genome shotgun (WGS) entry which is preliminary data.</text>
</comment>
<gene>
    <name evidence="8" type="ORF">SMACR_09144</name>
</gene>
<dbReference type="InterPro" id="IPR006809">
    <property type="entry name" value="TAFII28_dom"/>
</dbReference>
<protein>
    <recommendedName>
        <fullName evidence="7">TAFII28-like protein domain-containing protein</fullName>
    </recommendedName>
</protein>
<feature type="compositionally biased region" description="Low complexity" evidence="6">
    <location>
        <begin position="90"/>
        <end position="109"/>
    </location>
</feature>
<comment type="subcellular location">
    <subcellularLocation>
        <location evidence="1">Nucleus</location>
    </subcellularLocation>
</comment>
<accession>A0A8S8ZM97</accession>
<evidence type="ECO:0000256" key="3">
    <source>
        <dbReference type="ARBA" id="ARBA00023015"/>
    </source>
</evidence>
<sequence>MASPPNYSFAGGARSPPHLPSLTTSSLSKKRAADGGPSPNMKRRKGSVMSIGSAHPLRQTSFPPDEAPGGSGGGGGARSPSVDIDAMSYVSGTGQSVVSAAGASAAPTVPTGPPKKKRGRKSKAEKAREMTPNLAAGGAGGTSGKPGTAPPSEVGGGSTVGRGAKSSAAAGKEGQGQGGQDDQDDDEGPTEVAATADTLTKEQKEEEHRQRGMLINAFSADQFDRFENWRAANLSKAGVRRLINATISQSVTENVVIGMRAVAKVFIGDIIEGARRVQAEWIEKTEEKQTDLPSPPATPHQAAASNSNNAGPKQQQTQSQGDGTQTTNGENPEAGDPAAEKSDENMPDASQQEKEKERDDRRGPLRPEHLREALRRYKISFEGGGVGMQLIWYQQQQNGVERFPTRTGGRRIFR</sequence>